<proteinExistence type="predicted"/>
<dbReference type="EMBL" id="AOGT01001763">
    <property type="protein sequence ID" value="EMG47010.1"/>
    <property type="molecule type" value="Genomic_DNA"/>
</dbReference>
<accession>M3JVR9</accession>
<comment type="caution">
    <text evidence="2">The sequence shown here is derived from an EMBL/GenBank/DDBJ whole genome shotgun (WGS) entry which is preliminary data.</text>
</comment>
<evidence type="ECO:0000256" key="1">
    <source>
        <dbReference type="SAM" id="Phobius"/>
    </source>
</evidence>
<keyword evidence="3" id="KW-1185">Reference proteome</keyword>
<organism evidence="2 3">
    <name type="scientific">Candida maltosa (strain Xu316)</name>
    <name type="common">Yeast</name>
    <dbReference type="NCBI Taxonomy" id="1245528"/>
    <lineage>
        <taxon>Eukaryota</taxon>
        <taxon>Fungi</taxon>
        <taxon>Dikarya</taxon>
        <taxon>Ascomycota</taxon>
        <taxon>Saccharomycotina</taxon>
        <taxon>Pichiomycetes</taxon>
        <taxon>Debaryomycetaceae</taxon>
        <taxon>Candida/Lodderomyces clade</taxon>
        <taxon>Candida</taxon>
    </lineage>
</organism>
<feature type="non-terminal residue" evidence="2">
    <location>
        <position position="1"/>
    </location>
</feature>
<reference evidence="2 3" key="1">
    <citation type="submission" date="2013-02" db="EMBL/GenBank/DDBJ databases">
        <title>Genome sequence of Candida maltosa Xu316, a potential industrial strain for xylitol and ethanol production.</title>
        <authorList>
            <person name="Yu J."/>
            <person name="Wang Q."/>
            <person name="Geng X."/>
            <person name="Bao W."/>
            <person name="He P."/>
            <person name="Cai J."/>
        </authorList>
    </citation>
    <scope>NUCLEOTIDE SEQUENCE [LARGE SCALE GENOMIC DNA]</scope>
    <source>
        <strain evidence="3">Xu316</strain>
    </source>
</reference>
<dbReference type="Proteomes" id="UP000011777">
    <property type="component" value="Unassembled WGS sequence"/>
</dbReference>
<keyword evidence="1" id="KW-1133">Transmembrane helix</keyword>
<keyword evidence="1" id="KW-0472">Membrane</keyword>
<evidence type="ECO:0000313" key="3">
    <source>
        <dbReference type="Proteomes" id="UP000011777"/>
    </source>
</evidence>
<evidence type="ECO:0000313" key="2">
    <source>
        <dbReference type="EMBL" id="EMG47010.1"/>
    </source>
</evidence>
<gene>
    <name evidence="2" type="ORF">G210_2716</name>
</gene>
<name>M3JVR9_CANMX</name>
<protein>
    <submittedName>
        <fullName evidence="2">Uncharacterized protein</fullName>
    </submittedName>
</protein>
<feature type="transmembrane region" description="Helical" evidence="1">
    <location>
        <begin position="16"/>
        <end position="33"/>
    </location>
</feature>
<keyword evidence="1" id="KW-0812">Transmembrane</keyword>
<dbReference type="HOGENOM" id="CLU_3377032_0_0_1"/>
<dbReference type="AlphaFoldDB" id="M3JVR9"/>
<sequence length="34" mass="3942">MGDTNNFLFPQKDVRMCNWGFLGVVGLVVVWWIV</sequence>